<keyword evidence="1" id="KW-0472">Membrane</keyword>
<proteinExistence type="predicted"/>
<evidence type="ECO:0008006" key="5">
    <source>
        <dbReference type="Google" id="ProtNLM"/>
    </source>
</evidence>
<feature type="chain" id="PRO_5046281938" description="Integral membrane protein" evidence="2">
    <location>
        <begin position="23"/>
        <end position="57"/>
    </location>
</feature>
<feature type="transmembrane region" description="Helical" evidence="1">
    <location>
        <begin position="29"/>
        <end position="49"/>
    </location>
</feature>
<dbReference type="EMBL" id="JBHTGL010000008">
    <property type="protein sequence ID" value="MFD0624459.1"/>
    <property type="molecule type" value="Genomic_DNA"/>
</dbReference>
<protein>
    <recommendedName>
        <fullName evidence="5">Integral membrane protein</fullName>
    </recommendedName>
</protein>
<gene>
    <name evidence="3" type="ORF">ACFQ2K_18440</name>
</gene>
<evidence type="ECO:0000313" key="4">
    <source>
        <dbReference type="Proteomes" id="UP001596915"/>
    </source>
</evidence>
<sequence length="57" mass="5884">MKALLWILLVVTVAANVSTSFAFDGGKQVAISVCTGTVAIASAAGLFLMRNKRVKGS</sequence>
<comment type="caution">
    <text evidence="3">The sequence shown here is derived from an EMBL/GenBank/DDBJ whole genome shotgun (WGS) entry which is preliminary data.</text>
</comment>
<feature type="signal peptide" evidence="2">
    <location>
        <begin position="1"/>
        <end position="22"/>
    </location>
</feature>
<evidence type="ECO:0000313" key="3">
    <source>
        <dbReference type="EMBL" id="MFD0624459.1"/>
    </source>
</evidence>
<reference evidence="4" key="1">
    <citation type="journal article" date="2019" name="Int. J. Syst. Evol. Microbiol.">
        <title>The Global Catalogue of Microorganisms (GCM) 10K type strain sequencing project: providing services to taxonomists for standard genome sequencing and annotation.</title>
        <authorList>
            <consortium name="The Broad Institute Genomics Platform"/>
            <consortium name="The Broad Institute Genome Sequencing Center for Infectious Disease"/>
            <person name="Wu L."/>
            <person name="Ma J."/>
        </authorList>
    </citation>
    <scope>NUCLEOTIDE SEQUENCE [LARGE SCALE GENOMIC DNA]</scope>
    <source>
        <strain evidence="4">JCM 12607</strain>
    </source>
</reference>
<accession>A0ABW2WSU1</accession>
<name>A0ABW2WSU1_9ACTN</name>
<keyword evidence="4" id="KW-1185">Reference proteome</keyword>
<keyword evidence="2" id="KW-0732">Signal</keyword>
<evidence type="ECO:0000256" key="1">
    <source>
        <dbReference type="SAM" id="Phobius"/>
    </source>
</evidence>
<keyword evidence="1" id="KW-0812">Transmembrane</keyword>
<dbReference type="Proteomes" id="UP001596915">
    <property type="component" value="Unassembled WGS sequence"/>
</dbReference>
<keyword evidence="1" id="KW-1133">Transmembrane helix</keyword>
<evidence type="ECO:0000256" key="2">
    <source>
        <dbReference type="SAM" id="SignalP"/>
    </source>
</evidence>
<organism evidence="3 4">
    <name type="scientific">Streptomyces sanglieri</name>
    <dbReference type="NCBI Taxonomy" id="193460"/>
    <lineage>
        <taxon>Bacteria</taxon>
        <taxon>Bacillati</taxon>
        <taxon>Actinomycetota</taxon>
        <taxon>Actinomycetes</taxon>
        <taxon>Kitasatosporales</taxon>
        <taxon>Streptomycetaceae</taxon>
        <taxon>Streptomyces</taxon>
    </lineage>
</organism>